<sequence>MRARRAALTHRFRVTSPFSAGAARCSLPVTAVQGPAAADLLTQPLGALSPDFLTLSLSDTCERSGGAGSLRLSTLLCNRKVQVTPASSLQSAPGRAAPPPHHQPHPYPHPHPASHLVSPTPFTCL</sequence>
<feature type="compositionally biased region" description="Pro residues" evidence="1">
    <location>
        <begin position="96"/>
        <end position="111"/>
    </location>
</feature>
<organism evidence="2 3">
    <name type="scientific">Liparis tanakae</name>
    <name type="common">Tanaka's snailfish</name>
    <dbReference type="NCBI Taxonomy" id="230148"/>
    <lineage>
        <taxon>Eukaryota</taxon>
        <taxon>Metazoa</taxon>
        <taxon>Chordata</taxon>
        <taxon>Craniata</taxon>
        <taxon>Vertebrata</taxon>
        <taxon>Euteleostomi</taxon>
        <taxon>Actinopterygii</taxon>
        <taxon>Neopterygii</taxon>
        <taxon>Teleostei</taxon>
        <taxon>Neoteleostei</taxon>
        <taxon>Acanthomorphata</taxon>
        <taxon>Eupercaria</taxon>
        <taxon>Perciformes</taxon>
        <taxon>Cottioidei</taxon>
        <taxon>Cottales</taxon>
        <taxon>Liparidae</taxon>
        <taxon>Liparis</taxon>
    </lineage>
</organism>
<protein>
    <submittedName>
        <fullName evidence="2">Uncharacterized protein</fullName>
    </submittedName>
</protein>
<name>A0A4Z2HPZ7_9TELE</name>
<evidence type="ECO:0000313" key="2">
    <source>
        <dbReference type="EMBL" id="TNN67888.1"/>
    </source>
</evidence>
<evidence type="ECO:0000256" key="1">
    <source>
        <dbReference type="SAM" id="MobiDB-lite"/>
    </source>
</evidence>
<accession>A0A4Z2HPZ7</accession>
<dbReference type="AlphaFoldDB" id="A0A4Z2HPZ7"/>
<dbReference type="EMBL" id="SRLO01000197">
    <property type="protein sequence ID" value="TNN67888.1"/>
    <property type="molecule type" value="Genomic_DNA"/>
</dbReference>
<dbReference type="Proteomes" id="UP000314294">
    <property type="component" value="Unassembled WGS sequence"/>
</dbReference>
<evidence type="ECO:0000313" key="3">
    <source>
        <dbReference type="Proteomes" id="UP000314294"/>
    </source>
</evidence>
<comment type="caution">
    <text evidence="2">The sequence shown here is derived from an EMBL/GenBank/DDBJ whole genome shotgun (WGS) entry which is preliminary data.</text>
</comment>
<keyword evidence="3" id="KW-1185">Reference proteome</keyword>
<proteinExistence type="predicted"/>
<gene>
    <name evidence="2" type="ORF">EYF80_021857</name>
</gene>
<feature type="region of interest" description="Disordered" evidence="1">
    <location>
        <begin position="86"/>
        <end position="125"/>
    </location>
</feature>
<reference evidence="2 3" key="1">
    <citation type="submission" date="2019-03" db="EMBL/GenBank/DDBJ databases">
        <title>First draft genome of Liparis tanakae, snailfish: a comprehensive survey of snailfish specific genes.</title>
        <authorList>
            <person name="Kim W."/>
            <person name="Song I."/>
            <person name="Jeong J.-H."/>
            <person name="Kim D."/>
            <person name="Kim S."/>
            <person name="Ryu S."/>
            <person name="Song J.Y."/>
            <person name="Lee S.K."/>
        </authorList>
    </citation>
    <scope>NUCLEOTIDE SEQUENCE [LARGE SCALE GENOMIC DNA]</scope>
    <source>
        <tissue evidence="2">Muscle</tissue>
    </source>
</reference>